<keyword evidence="2" id="KW-0732">Signal</keyword>
<dbReference type="AlphaFoldDB" id="A0AAV7XFU1"/>
<protein>
    <submittedName>
        <fullName evidence="3">Uncharacterized protein</fullName>
    </submittedName>
</protein>
<feature type="region of interest" description="Disordered" evidence="1">
    <location>
        <begin position="40"/>
        <end position="142"/>
    </location>
</feature>
<evidence type="ECO:0000256" key="1">
    <source>
        <dbReference type="SAM" id="MobiDB-lite"/>
    </source>
</evidence>
<feature type="signal peptide" evidence="2">
    <location>
        <begin position="1"/>
        <end position="19"/>
    </location>
</feature>
<feature type="compositionally biased region" description="Basic residues" evidence="1">
    <location>
        <begin position="392"/>
        <end position="402"/>
    </location>
</feature>
<sequence>MQLHIVNSVLKVSLLFCHAIYFSGYDIRHSLRAKKPIVDNPQQNWLNSDSEESESDEGDDAWVMPGKRNRKRPSGGRSKKNKKDAKSDEDLGDQENSKKINDKASGTMKNFSFESGGVDREPSQTDNKAQKGPQDKPKMNQRLLPNKLTLDKEGNMFITLGCGTKVSLEKDSEGRIIVPEGHEGLSMIRGKTLEQLVGSGKVVQNRKRKQEEYSEIRRMNHSTTLFPALPPPGGIVQAKEWTPPVVRDNVQAKGLNKHLSGTSVQAKEWTPPLEKKLAPSVTVSSTLGATSQPAVKTYANRSRKVQPKQVPEKRAFISSSVKKATQPEEVVVLSDGSDDSIEVIKETEPKGSVQKAGPRIQSVVGNAKVDSFAPKPLTNSVTMTPVIVAKKQSPKRNPKKSKQWSPVISNTVSLGSSGRVPAPGAPQVVITPAKNVQARRNLQQTGVFHQPTPNQSFVPVSAFPVRQSQAQQQFVPMNQMVPIANQFQPVTQVVGMNNQYIVSNSTFPHIGNSYVLNTPTYQYVPVAPVPQGPLPLPVSAFDIGLPPGLTGQIVLANADNNQFSYAFKLDDGGLIFLTNDQVSKIRAANGGKLTTMVQFQTH</sequence>
<feature type="compositionally biased region" description="Acidic residues" evidence="1">
    <location>
        <begin position="49"/>
        <end position="60"/>
    </location>
</feature>
<reference evidence="3" key="1">
    <citation type="submission" date="2022-12" db="EMBL/GenBank/DDBJ databases">
        <title>Chromosome-level genome assembly of the bean flower thrips Megalurothrips usitatus.</title>
        <authorList>
            <person name="Ma L."/>
            <person name="Liu Q."/>
            <person name="Li H."/>
            <person name="Cai W."/>
        </authorList>
    </citation>
    <scope>NUCLEOTIDE SEQUENCE</scope>
    <source>
        <strain evidence="3">Cailab_2022a</strain>
    </source>
</reference>
<evidence type="ECO:0000313" key="4">
    <source>
        <dbReference type="Proteomes" id="UP001075354"/>
    </source>
</evidence>
<name>A0AAV7XFU1_9NEOP</name>
<evidence type="ECO:0000313" key="3">
    <source>
        <dbReference type="EMBL" id="KAJ1524951.1"/>
    </source>
</evidence>
<feature type="chain" id="PRO_5043888420" evidence="2">
    <location>
        <begin position="20"/>
        <end position="602"/>
    </location>
</feature>
<accession>A0AAV7XFU1</accession>
<feature type="region of interest" description="Disordered" evidence="1">
    <location>
        <begin position="391"/>
        <end position="421"/>
    </location>
</feature>
<gene>
    <name evidence="3" type="ORF">ONE63_009807</name>
</gene>
<proteinExistence type="predicted"/>
<keyword evidence="4" id="KW-1185">Reference proteome</keyword>
<dbReference type="Proteomes" id="UP001075354">
    <property type="component" value="Chromosome 8"/>
</dbReference>
<feature type="compositionally biased region" description="Basic and acidic residues" evidence="1">
    <location>
        <begin position="84"/>
        <end position="102"/>
    </location>
</feature>
<dbReference type="EMBL" id="JAPTSV010000008">
    <property type="protein sequence ID" value="KAJ1524951.1"/>
    <property type="molecule type" value="Genomic_DNA"/>
</dbReference>
<feature type="compositionally biased region" description="Basic residues" evidence="1">
    <location>
        <begin position="67"/>
        <end position="83"/>
    </location>
</feature>
<comment type="caution">
    <text evidence="3">The sequence shown here is derived from an EMBL/GenBank/DDBJ whole genome shotgun (WGS) entry which is preliminary data.</text>
</comment>
<feature type="compositionally biased region" description="Polar residues" evidence="1">
    <location>
        <begin position="403"/>
        <end position="416"/>
    </location>
</feature>
<evidence type="ECO:0000256" key="2">
    <source>
        <dbReference type="SAM" id="SignalP"/>
    </source>
</evidence>
<organism evidence="3 4">
    <name type="scientific">Megalurothrips usitatus</name>
    <name type="common">bean blossom thrips</name>
    <dbReference type="NCBI Taxonomy" id="439358"/>
    <lineage>
        <taxon>Eukaryota</taxon>
        <taxon>Metazoa</taxon>
        <taxon>Ecdysozoa</taxon>
        <taxon>Arthropoda</taxon>
        <taxon>Hexapoda</taxon>
        <taxon>Insecta</taxon>
        <taxon>Pterygota</taxon>
        <taxon>Neoptera</taxon>
        <taxon>Paraneoptera</taxon>
        <taxon>Thysanoptera</taxon>
        <taxon>Terebrantia</taxon>
        <taxon>Thripoidea</taxon>
        <taxon>Thripidae</taxon>
        <taxon>Megalurothrips</taxon>
    </lineage>
</organism>